<feature type="transmembrane region" description="Helical" evidence="1">
    <location>
        <begin position="264"/>
        <end position="284"/>
    </location>
</feature>
<organism evidence="3 4">
    <name type="scientific">Postechiella marina</name>
    <dbReference type="NCBI Taxonomy" id="943941"/>
    <lineage>
        <taxon>Bacteria</taxon>
        <taxon>Pseudomonadati</taxon>
        <taxon>Bacteroidota</taxon>
        <taxon>Flavobacteriia</taxon>
        <taxon>Flavobacteriales</taxon>
        <taxon>Flavobacteriaceae</taxon>
        <taxon>Postechiella</taxon>
    </lineage>
</organism>
<dbReference type="SMART" id="SM00563">
    <property type="entry name" value="PlsC"/>
    <property type="match status" value="1"/>
</dbReference>
<gene>
    <name evidence="3" type="ORF">GCM10022291_19000</name>
</gene>
<keyword evidence="1" id="KW-0472">Membrane</keyword>
<comment type="caution">
    <text evidence="3">The sequence shown here is derived from an EMBL/GenBank/DDBJ whole genome shotgun (WGS) entry which is preliminary data.</text>
</comment>
<sequence>MKNIWLHSVRFYIKLGLFFYYKNIKVINAKYIPKDKPVLFLSNHQNALLDPLLIVTSCNLMPYFLTRAGVFKSDFVSKFLKGLQLLPVYRVRDGWSTIKNNKEIFETSGSLLHSGESLGVFPEGNHSLKRTVRPLSRGFTRVVFETLERFPETDLQIIPIGLNYKKPTCFGDSCTVIYGKPIALKDIDISNKNKAASALKATVFNELKLLTTHIPVENYNKILNVLKTKKANFLNPNAINKFILKGVEVDGFKKEKSSLFVKPLFKVLLIVCLILPYVCWRFVAKPKIKENEFIDTFRFAIAITLVPIWVVLLMLIILVLIGWTFSLAYLIMVLFFALLAVKA</sequence>
<feature type="transmembrane region" description="Helical" evidence="1">
    <location>
        <begin position="296"/>
        <end position="317"/>
    </location>
</feature>
<protein>
    <recommendedName>
        <fullName evidence="2">Phospholipid/glycerol acyltransferase domain-containing protein</fullName>
    </recommendedName>
</protein>
<dbReference type="EMBL" id="BAABCA010000004">
    <property type="protein sequence ID" value="GAA4235916.1"/>
    <property type="molecule type" value="Genomic_DNA"/>
</dbReference>
<evidence type="ECO:0000259" key="2">
    <source>
        <dbReference type="SMART" id="SM00563"/>
    </source>
</evidence>
<feature type="domain" description="Phospholipid/glycerol acyltransferase" evidence="2">
    <location>
        <begin position="38"/>
        <end position="165"/>
    </location>
</feature>
<reference evidence="4" key="1">
    <citation type="journal article" date="2019" name="Int. J. Syst. Evol. Microbiol.">
        <title>The Global Catalogue of Microorganisms (GCM) 10K type strain sequencing project: providing services to taxonomists for standard genome sequencing and annotation.</title>
        <authorList>
            <consortium name="The Broad Institute Genomics Platform"/>
            <consortium name="The Broad Institute Genome Sequencing Center for Infectious Disease"/>
            <person name="Wu L."/>
            <person name="Ma J."/>
        </authorList>
    </citation>
    <scope>NUCLEOTIDE SEQUENCE [LARGE SCALE GENOMIC DNA]</scope>
    <source>
        <strain evidence="4">JCM 17630</strain>
    </source>
</reference>
<keyword evidence="1" id="KW-0812">Transmembrane</keyword>
<evidence type="ECO:0000313" key="3">
    <source>
        <dbReference type="EMBL" id="GAA4235916.1"/>
    </source>
</evidence>
<dbReference type="PANTHER" id="PTHR31605">
    <property type="entry name" value="GLYCEROL-3-PHOSPHATE O-ACYLTRANSFERASE 1"/>
    <property type="match status" value="1"/>
</dbReference>
<name>A0ABP8C967_9FLAO</name>
<feature type="transmembrane region" description="Helical" evidence="1">
    <location>
        <begin position="323"/>
        <end position="341"/>
    </location>
</feature>
<dbReference type="PANTHER" id="PTHR31605:SF0">
    <property type="entry name" value="GLYCEROL-3-PHOSPHATE O-ACYLTRANSFERASE 1"/>
    <property type="match status" value="1"/>
</dbReference>
<evidence type="ECO:0000256" key="1">
    <source>
        <dbReference type="SAM" id="Phobius"/>
    </source>
</evidence>
<proteinExistence type="predicted"/>
<keyword evidence="4" id="KW-1185">Reference proteome</keyword>
<evidence type="ECO:0000313" key="4">
    <source>
        <dbReference type="Proteomes" id="UP001501496"/>
    </source>
</evidence>
<accession>A0ABP8C967</accession>
<dbReference type="InterPro" id="IPR052744">
    <property type="entry name" value="GPAT/DAPAT"/>
</dbReference>
<dbReference type="RefSeq" id="WP_344787965.1">
    <property type="nucleotide sequence ID" value="NZ_BAABCA010000004.1"/>
</dbReference>
<dbReference type="InterPro" id="IPR002123">
    <property type="entry name" value="Plipid/glycerol_acylTrfase"/>
</dbReference>
<dbReference type="Pfam" id="PF01553">
    <property type="entry name" value="Acyltransferase"/>
    <property type="match status" value="1"/>
</dbReference>
<dbReference type="CDD" id="cd07992">
    <property type="entry name" value="LPLAT_AAK14816-like"/>
    <property type="match status" value="1"/>
</dbReference>
<dbReference type="Proteomes" id="UP001501496">
    <property type="component" value="Unassembled WGS sequence"/>
</dbReference>
<dbReference type="SUPFAM" id="SSF69593">
    <property type="entry name" value="Glycerol-3-phosphate (1)-acyltransferase"/>
    <property type="match status" value="1"/>
</dbReference>
<keyword evidence="1" id="KW-1133">Transmembrane helix</keyword>